<keyword evidence="3" id="KW-0732">Signal</keyword>
<dbReference type="AlphaFoldDB" id="A0A8J3QYS8"/>
<comment type="similarity">
    <text evidence="1">Belongs to the prephenate/arogenate dehydrogenase family.</text>
</comment>
<evidence type="ECO:0000313" key="5">
    <source>
        <dbReference type="EMBL" id="GIH18260.1"/>
    </source>
</evidence>
<dbReference type="Pfam" id="PF02153">
    <property type="entry name" value="PDH_N"/>
    <property type="match status" value="1"/>
</dbReference>
<feature type="signal peptide" evidence="3">
    <location>
        <begin position="1"/>
        <end position="20"/>
    </location>
</feature>
<evidence type="ECO:0000259" key="4">
    <source>
        <dbReference type="PROSITE" id="PS51176"/>
    </source>
</evidence>
<dbReference type="InterPro" id="IPR046826">
    <property type="entry name" value="PDH_N"/>
</dbReference>
<dbReference type="GO" id="GO:0008977">
    <property type="term" value="F:prephenate dehydrogenase (NAD+) activity"/>
    <property type="evidence" value="ECO:0007669"/>
    <property type="project" value="InterPro"/>
</dbReference>
<dbReference type="PROSITE" id="PS51176">
    <property type="entry name" value="PDH_ADH"/>
    <property type="match status" value="1"/>
</dbReference>
<dbReference type="InterPro" id="IPR046825">
    <property type="entry name" value="PDH_C"/>
</dbReference>
<dbReference type="InterPro" id="IPR003099">
    <property type="entry name" value="Prephen_DH"/>
</dbReference>
<evidence type="ECO:0000256" key="2">
    <source>
        <dbReference type="ARBA" id="ARBA00023002"/>
    </source>
</evidence>
<dbReference type="PANTHER" id="PTHR21363:SF0">
    <property type="entry name" value="PREPHENATE DEHYDROGENASE [NADP(+)]"/>
    <property type="match status" value="1"/>
</dbReference>
<feature type="chain" id="PRO_5038628409" evidence="3">
    <location>
        <begin position="21"/>
        <end position="330"/>
    </location>
</feature>
<dbReference type="GO" id="GO:0006571">
    <property type="term" value="P:tyrosine biosynthetic process"/>
    <property type="evidence" value="ECO:0007669"/>
    <property type="project" value="InterPro"/>
</dbReference>
<protein>
    <submittedName>
        <fullName evidence="5">Prephenate dehydrogenase</fullName>
    </submittedName>
</protein>
<evidence type="ECO:0000256" key="1">
    <source>
        <dbReference type="ARBA" id="ARBA00007964"/>
    </source>
</evidence>
<dbReference type="Gene3D" id="1.10.3660.10">
    <property type="entry name" value="6-phosphogluconate dehydrogenase C-terminal like domain"/>
    <property type="match status" value="1"/>
</dbReference>
<dbReference type="InterPro" id="IPR036291">
    <property type="entry name" value="NAD(P)-bd_dom_sf"/>
</dbReference>
<keyword evidence="2" id="KW-0560">Oxidoreductase</keyword>
<name>A0A8J3QYS8_9ACTN</name>
<accession>A0A8J3QYS8</accession>
<sequence>MRTAVIGLGLIGGSLLRALAAGGHAVLGYDADPATRAVARTAAARAPQGERWQVAGAVRDAVANAELVVLAVPLPAVGTVLDELAGIGYSSLLTDVTSVKGPVRDRVNERARRFGRLPGFIGGHPMAGRETSGFTASDPRLFHGCTWVLCLEPGETELTDWLTLAALITTLGARVVPATAADHDRAVAAVSHVPHLLAAALATVAAADPLALSLGAGSFRDGTRVAASPPALSAAMTGGNADAVGPTLDRVLSLLGTARAALDGADPIGELMPWFATGTAARAGWPGEPSEPVALPADPDVLLRLGRAGGWVIAVADDRGTVTAARPLIR</sequence>
<organism evidence="5 6">
    <name type="scientific">Rugosimonospora africana</name>
    <dbReference type="NCBI Taxonomy" id="556532"/>
    <lineage>
        <taxon>Bacteria</taxon>
        <taxon>Bacillati</taxon>
        <taxon>Actinomycetota</taxon>
        <taxon>Actinomycetes</taxon>
        <taxon>Micromonosporales</taxon>
        <taxon>Micromonosporaceae</taxon>
        <taxon>Rugosimonospora</taxon>
    </lineage>
</organism>
<dbReference type="RefSeq" id="WP_203921779.1">
    <property type="nucleotide sequence ID" value="NZ_BONZ01000064.1"/>
</dbReference>
<keyword evidence="6" id="KW-1185">Reference proteome</keyword>
<dbReference type="Gene3D" id="3.40.50.720">
    <property type="entry name" value="NAD(P)-binding Rossmann-like Domain"/>
    <property type="match status" value="1"/>
</dbReference>
<evidence type="ECO:0000256" key="3">
    <source>
        <dbReference type="SAM" id="SignalP"/>
    </source>
</evidence>
<dbReference type="EMBL" id="BONZ01000064">
    <property type="protein sequence ID" value="GIH18260.1"/>
    <property type="molecule type" value="Genomic_DNA"/>
</dbReference>
<feature type="domain" description="Prephenate/arogenate dehydrogenase" evidence="4">
    <location>
        <begin position="1"/>
        <end position="293"/>
    </location>
</feature>
<comment type="caution">
    <text evidence="5">The sequence shown here is derived from an EMBL/GenBank/DDBJ whole genome shotgun (WGS) entry which is preliminary data.</text>
</comment>
<dbReference type="GO" id="GO:0004665">
    <property type="term" value="F:prephenate dehydrogenase (NADP+) activity"/>
    <property type="evidence" value="ECO:0007669"/>
    <property type="project" value="InterPro"/>
</dbReference>
<dbReference type="Pfam" id="PF20463">
    <property type="entry name" value="PDH_C"/>
    <property type="match status" value="1"/>
</dbReference>
<dbReference type="SUPFAM" id="SSF51735">
    <property type="entry name" value="NAD(P)-binding Rossmann-fold domains"/>
    <property type="match status" value="1"/>
</dbReference>
<dbReference type="GO" id="GO:0070403">
    <property type="term" value="F:NAD+ binding"/>
    <property type="evidence" value="ECO:0007669"/>
    <property type="project" value="InterPro"/>
</dbReference>
<gene>
    <name evidence="5" type="ORF">Raf01_64320</name>
</gene>
<dbReference type="SUPFAM" id="SSF48179">
    <property type="entry name" value="6-phosphogluconate dehydrogenase C-terminal domain-like"/>
    <property type="match status" value="1"/>
</dbReference>
<dbReference type="Proteomes" id="UP000642748">
    <property type="component" value="Unassembled WGS sequence"/>
</dbReference>
<reference evidence="5" key="1">
    <citation type="submission" date="2021-01" db="EMBL/GenBank/DDBJ databases">
        <title>Whole genome shotgun sequence of Rugosimonospora africana NBRC 104875.</title>
        <authorList>
            <person name="Komaki H."/>
            <person name="Tamura T."/>
        </authorList>
    </citation>
    <scope>NUCLEOTIDE SEQUENCE</scope>
    <source>
        <strain evidence="5">NBRC 104875</strain>
    </source>
</reference>
<proteinExistence type="inferred from homology"/>
<dbReference type="PANTHER" id="PTHR21363">
    <property type="entry name" value="PREPHENATE DEHYDROGENASE"/>
    <property type="match status" value="1"/>
</dbReference>
<evidence type="ECO:0000313" key="6">
    <source>
        <dbReference type="Proteomes" id="UP000642748"/>
    </source>
</evidence>
<dbReference type="InterPro" id="IPR050812">
    <property type="entry name" value="Preph/Arog_dehydrog"/>
</dbReference>
<dbReference type="InterPro" id="IPR008927">
    <property type="entry name" value="6-PGluconate_DH-like_C_sf"/>
</dbReference>